<evidence type="ECO:0000313" key="4">
    <source>
        <dbReference type="EMBL" id="GAI28466.1"/>
    </source>
</evidence>
<comment type="caution">
    <text evidence="4">The sequence shown here is derived from an EMBL/GenBank/DDBJ whole genome shotgun (WGS) entry which is preliminary data.</text>
</comment>
<evidence type="ECO:0000256" key="1">
    <source>
        <dbReference type="SAM" id="MobiDB-lite"/>
    </source>
</evidence>
<dbReference type="EMBL" id="BARV01016564">
    <property type="protein sequence ID" value="GAI28466.1"/>
    <property type="molecule type" value="Genomic_DNA"/>
</dbReference>
<keyword evidence="2" id="KW-0472">Membrane</keyword>
<feature type="region of interest" description="Disordered" evidence="1">
    <location>
        <begin position="1"/>
        <end position="20"/>
    </location>
</feature>
<keyword evidence="2" id="KW-1133">Transmembrane helix</keyword>
<dbReference type="AlphaFoldDB" id="X1NE57"/>
<feature type="region of interest" description="Disordered" evidence="1">
    <location>
        <begin position="157"/>
        <end position="198"/>
    </location>
</feature>
<accession>X1NE57</accession>
<gene>
    <name evidence="4" type="ORF">S06H3_28394</name>
</gene>
<feature type="transmembrane region" description="Helical" evidence="2">
    <location>
        <begin position="32"/>
        <end position="52"/>
    </location>
</feature>
<reference evidence="4" key="1">
    <citation type="journal article" date="2014" name="Front. Microbiol.">
        <title>High frequency of phylogenetically diverse reductive dehalogenase-homologous genes in deep subseafloor sedimentary metagenomes.</title>
        <authorList>
            <person name="Kawai M."/>
            <person name="Futagami T."/>
            <person name="Toyoda A."/>
            <person name="Takaki Y."/>
            <person name="Nishi S."/>
            <person name="Hori S."/>
            <person name="Arai W."/>
            <person name="Tsubouchi T."/>
            <person name="Morono Y."/>
            <person name="Uchiyama I."/>
            <person name="Ito T."/>
            <person name="Fujiyama A."/>
            <person name="Inagaki F."/>
            <person name="Takami H."/>
        </authorList>
    </citation>
    <scope>NUCLEOTIDE SEQUENCE</scope>
    <source>
        <strain evidence="4">Expedition CK06-06</strain>
    </source>
</reference>
<dbReference type="InterPro" id="IPR043725">
    <property type="entry name" value="DUF5667"/>
</dbReference>
<feature type="compositionally biased region" description="Basic and acidic residues" evidence="1">
    <location>
        <begin position="160"/>
        <end position="174"/>
    </location>
</feature>
<name>X1NE57_9ZZZZ</name>
<dbReference type="Pfam" id="PF18915">
    <property type="entry name" value="DUF5667"/>
    <property type="match status" value="1"/>
</dbReference>
<proteinExistence type="predicted"/>
<evidence type="ECO:0000256" key="2">
    <source>
        <dbReference type="SAM" id="Phobius"/>
    </source>
</evidence>
<organism evidence="4">
    <name type="scientific">marine sediment metagenome</name>
    <dbReference type="NCBI Taxonomy" id="412755"/>
    <lineage>
        <taxon>unclassified sequences</taxon>
        <taxon>metagenomes</taxon>
        <taxon>ecological metagenomes</taxon>
    </lineage>
</organism>
<evidence type="ECO:0000259" key="3">
    <source>
        <dbReference type="Pfam" id="PF18915"/>
    </source>
</evidence>
<sequence>SAKNSTEPDMDKTKSKTAAPDSGRRVSLLKPAIVFITVLVVTIFSFAGTVYASKDSLPGENLYTVKRTAESIQLFFYPESKKGQLHFKLLNNRIYEADMLMESGQDSDIELIEELLLEIDGEYYQCKKYNFFEVGDEEETVTTINNIKNKYRNKYGQHNQDTEEHSGYNEDAGNKENMSNEENMGENERNQNRKGNGK</sequence>
<feature type="domain" description="DUF5667" evidence="3">
    <location>
        <begin position="56"/>
        <end position="163"/>
    </location>
</feature>
<feature type="non-terminal residue" evidence="4">
    <location>
        <position position="1"/>
    </location>
</feature>
<keyword evidence="2" id="KW-0812">Transmembrane</keyword>
<protein>
    <recommendedName>
        <fullName evidence="3">DUF5667 domain-containing protein</fullName>
    </recommendedName>
</protein>